<dbReference type="RefSeq" id="WP_055038115.1">
    <property type="nucleotide sequence ID" value="NZ_AP014854.2"/>
</dbReference>
<organism evidence="4 5">
    <name type="scientific">Blastochloris viridis</name>
    <name type="common">Rhodopseudomonas viridis</name>
    <dbReference type="NCBI Taxonomy" id="1079"/>
    <lineage>
        <taxon>Bacteria</taxon>
        <taxon>Pseudomonadati</taxon>
        <taxon>Pseudomonadota</taxon>
        <taxon>Alphaproteobacteria</taxon>
        <taxon>Hyphomicrobiales</taxon>
        <taxon>Blastochloridaceae</taxon>
        <taxon>Blastochloris</taxon>
    </lineage>
</organism>
<reference evidence="5" key="3">
    <citation type="journal article" date="2016" name="Genome Announc.">
        <title>Revised genome sequence of the purple photosynthetic bacterium Blastochloris viridis.</title>
        <authorList>
            <person name="Liu L.N."/>
            <person name="Faulkner M."/>
            <person name="Liu X."/>
            <person name="Huang F."/>
            <person name="Darby A.C."/>
            <person name="Hall N."/>
        </authorList>
    </citation>
    <scope>NUCLEOTIDE SEQUENCE [LARGE SCALE GENOMIC DNA]</scope>
    <source>
        <strain evidence="5">ATCC 19567 / DSM 133 / F</strain>
    </source>
</reference>
<dbReference type="KEGG" id="bvr:BVIR_2758"/>
<feature type="transmembrane region" description="Helical" evidence="1">
    <location>
        <begin position="20"/>
        <end position="40"/>
    </location>
</feature>
<keyword evidence="1" id="KW-0812">Transmembrane</keyword>
<reference evidence="3" key="1">
    <citation type="journal article" date="2015" name="Genome Announc.">
        <title>Complete Genome Sequence of the Bacteriochlorophyll b-Producing Photosynthetic Bacterium Blastochloris viridis.</title>
        <authorList>
            <person name="Tsukatani Y."/>
            <person name="Hirose Y."/>
            <person name="Harada J."/>
            <person name="Misawa N."/>
            <person name="Mori K."/>
            <person name="Inoue K."/>
            <person name="Tamiaki H."/>
        </authorList>
    </citation>
    <scope>NUCLEOTIDE SEQUENCE [LARGE SCALE GENOMIC DNA]</scope>
    <source>
        <strain evidence="3">DSM 133</strain>
    </source>
</reference>
<keyword evidence="1" id="KW-0472">Membrane</keyword>
<dbReference type="Pfam" id="PF07811">
    <property type="entry name" value="TadE"/>
    <property type="match status" value="1"/>
</dbReference>
<dbReference type="OrthoDB" id="7189296at2"/>
<sequence>MTAPLFQPPGRGFLGDCRAVAATEFAIILPVMLVLYIGGIEVTQLVGADRKTSQAVRTAADLTAQSSGCKKGVSSVPSDIANAFTAADIVAAPYPVAPLKVTLTCVEIATTGTAKVLWSYSLRGAARATGSFSPPGGLTDGNATSYWVLGEATYTYTPNFGDVLTGNITLSDQVYMRNRQ</sequence>
<evidence type="ECO:0000259" key="2">
    <source>
        <dbReference type="Pfam" id="PF07811"/>
    </source>
</evidence>
<name>A0A0H5BGM6_BLAVI</name>
<evidence type="ECO:0000313" key="4">
    <source>
        <dbReference type="EMBL" id="CUU43185.1"/>
    </source>
</evidence>
<proteinExistence type="predicted"/>
<dbReference type="Proteomes" id="UP000065734">
    <property type="component" value="Chromosome I"/>
</dbReference>
<dbReference type="AlphaFoldDB" id="A0A0H5BGM6"/>
<accession>A0A0H5BGM6</accession>
<dbReference type="EMBL" id="LN907867">
    <property type="protein sequence ID" value="CUU43185.1"/>
    <property type="molecule type" value="Genomic_DNA"/>
</dbReference>
<keyword evidence="1" id="KW-1133">Transmembrane helix</keyword>
<dbReference type="STRING" id="1079.BVIR_2758"/>
<protein>
    <submittedName>
        <fullName evidence="4">Flp pilus assembly protein TadG</fullName>
    </submittedName>
</protein>
<reference evidence="4" key="2">
    <citation type="submission" date="2015-11" db="EMBL/GenBank/DDBJ databases">
        <authorList>
            <person name="Zhang Y."/>
            <person name="Guo Z."/>
        </authorList>
    </citation>
    <scope>NUCLEOTIDE SEQUENCE</scope>
    <source>
        <strain evidence="4">1</strain>
    </source>
</reference>
<evidence type="ECO:0000256" key="1">
    <source>
        <dbReference type="SAM" id="Phobius"/>
    </source>
</evidence>
<dbReference type="InterPro" id="IPR012495">
    <property type="entry name" value="TadE-like_dom"/>
</dbReference>
<feature type="domain" description="TadE-like" evidence="2">
    <location>
        <begin position="20"/>
        <end position="60"/>
    </location>
</feature>
<evidence type="ECO:0000313" key="3">
    <source>
        <dbReference type="EMBL" id="BAR99526.1"/>
    </source>
</evidence>
<evidence type="ECO:0000313" key="5">
    <source>
        <dbReference type="Proteomes" id="UP000065734"/>
    </source>
</evidence>
<keyword evidence="5" id="KW-1185">Reference proteome</keyword>
<gene>
    <name evidence="3" type="ORF">BV133_1933</name>
    <name evidence="4" type="ORF">BVIRIDIS_22020</name>
</gene>
<dbReference type="EMBL" id="AP014854">
    <property type="protein sequence ID" value="BAR99526.1"/>
    <property type="molecule type" value="Genomic_DNA"/>
</dbReference>